<accession>A0AAD5LBL7</accession>
<organism evidence="3 4">
    <name type="scientific">Daphnia sinensis</name>
    <dbReference type="NCBI Taxonomy" id="1820382"/>
    <lineage>
        <taxon>Eukaryota</taxon>
        <taxon>Metazoa</taxon>
        <taxon>Ecdysozoa</taxon>
        <taxon>Arthropoda</taxon>
        <taxon>Crustacea</taxon>
        <taxon>Branchiopoda</taxon>
        <taxon>Diplostraca</taxon>
        <taxon>Cladocera</taxon>
        <taxon>Anomopoda</taxon>
        <taxon>Daphniidae</taxon>
        <taxon>Daphnia</taxon>
        <taxon>Daphnia similis group</taxon>
    </lineage>
</organism>
<comment type="caution">
    <text evidence="3">The sequence shown here is derived from an EMBL/GenBank/DDBJ whole genome shotgun (WGS) entry which is preliminary data.</text>
</comment>
<sequence length="291" mass="31902">MKLALILLSACMAISHQQYFRDPRMIFGFPWLVMPLTNNPDFYTDRSPSNEEHMYQGQLAPDGYNDVNEEEEDGFADTQSRAKGISRYRPRPFSYNDKQNARFLINLFASTTGAYNNPLLKTATFTSTQVLTLVRLVNCVPPNQIIAAPPACRRKREDTGLSSQDAFDESQFMIVPSETLKLTPTALVSGDRSSEQLWSSKDDVTSGEMSPADYISREKRFLFVNKNQFVVSSTITTFSFVNITTTATVNLLNPAPAVAAGPCVPAVGPPAVPCAGCLPAGYVICPPPPAG</sequence>
<proteinExistence type="predicted"/>
<evidence type="ECO:0000313" key="4">
    <source>
        <dbReference type="Proteomes" id="UP000820818"/>
    </source>
</evidence>
<dbReference type="AlphaFoldDB" id="A0AAD5LBL7"/>
<feature type="signal peptide" evidence="2">
    <location>
        <begin position="1"/>
        <end position="17"/>
    </location>
</feature>
<dbReference type="Proteomes" id="UP000820818">
    <property type="component" value="Linkage Group LG5"/>
</dbReference>
<evidence type="ECO:0000256" key="2">
    <source>
        <dbReference type="SAM" id="SignalP"/>
    </source>
</evidence>
<dbReference type="EMBL" id="WJBH02000005">
    <property type="protein sequence ID" value="KAI9559223.1"/>
    <property type="molecule type" value="Genomic_DNA"/>
</dbReference>
<protein>
    <submittedName>
        <fullName evidence="3">Uncharacterized protein</fullName>
    </submittedName>
</protein>
<feature type="chain" id="PRO_5042167990" evidence="2">
    <location>
        <begin position="18"/>
        <end position="291"/>
    </location>
</feature>
<gene>
    <name evidence="3" type="ORF">GHT06_016012</name>
</gene>
<name>A0AAD5LBL7_9CRUS</name>
<feature type="region of interest" description="Disordered" evidence="1">
    <location>
        <begin position="44"/>
        <end position="82"/>
    </location>
</feature>
<evidence type="ECO:0000313" key="3">
    <source>
        <dbReference type="EMBL" id="KAI9559223.1"/>
    </source>
</evidence>
<evidence type="ECO:0000256" key="1">
    <source>
        <dbReference type="SAM" id="MobiDB-lite"/>
    </source>
</evidence>
<keyword evidence="4" id="KW-1185">Reference proteome</keyword>
<keyword evidence="2" id="KW-0732">Signal</keyword>
<reference evidence="3 4" key="1">
    <citation type="submission" date="2022-05" db="EMBL/GenBank/DDBJ databases">
        <title>A multi-omics perspective on studying reproductive biology in Daphnia sinensis.</title>
        <authorList>
            <person name="Jia J."/>
        </authorList>
    </citation>
    <scope>NUCLEOTIDE SEQUENCE [LARGE SCALE GENOMIC DNA]</scope>
    <source>
        <strain evidence="3 4">WSL</strain>
    </source>
</reference>